<protein>
    <submittedName>
        <fullName evidence="1">Uncharacterized protein</fullName>
    </submittedName>
</protein>
<reference evidence="1 2" key="1">
    <citation type="journal article" date="2019" name="Front. Microbiol.">
        <title>Ammonia Oxidation by the Arctic Terrestrial Thaumarchaeote Candidatus Nitrosocosmicus arcticus Is Stimulated by Increasing Temperatures.</title>
        <authorList>
            <person name="Alves R.J.E."/>
            <person name="Kerou M."/>
            <person name="Zappe A."/>
            <person name="Bittner R."/>
            <person name="Abby S.S."/>
            <person name="Schmidt H.A."/>
            <person name="Pfeifer K."/>
            <person name="Schleper C."/>
        </authorList>
    </citation>
    <scope>NUCLEOTIDE SEQUENCE [LARGE SCALE GENOMIC DNA]</scope>
    <source>
        <strain evidence="1 2">Kfb</strain>
    </source>
</reference>
<organism evidence="1 2">
    <name type="scientific">Candidatus Nitrosocosmicus arcticus</name>
    <dbReference type="NCBI Taxonomy" id="2035267"/>
    <lineage>
        <taxon>Archaea</taxon>
        <taxon>Nitrososphaerota</taxon>
        <taxon>Nitrososphaeria</taxon>
        <taxon>Nitrososphaerales</taxon>
        <taxon>Nitrososphaeraceae</taxon>
        <taxon>Candidatus Nitrosocosmicus</taxon>
    </lineage>
</organism>
<sequence>MFGSSSSGVLKYVCMVGQSILVHKNTWHNLPEDLSLRLISAKLISLNMIYIY</sequence>
<dbReference type="AlphaFoldDB" id="A0A557ST84"/>
<gene>
    <name evidence="1" type="ORF">NARC_110032</name>
</gene>
<dbReference type="EMBL" id="VOAH01000011">
    <property type="protein sequence ID" value="TVP39821.1"/>
    <property type="molecule type" value="Genomic_DNA"/>
</dbReference>
<dbReference type="Proteomes" id="UP000315289">
    <property type="component" value="Unassembled WGS sequence"/>
</dbReference>
<evidence type="ECO:0000313" key="1">
    <source>
        <dbReference type="EMBL" id="TVP39821.1"/>
    </source>
</evidence>
<evidence type="ECO:0000313" key="2">
    <source>
        <dbReference type="Proteomes" id="UP000315289"/>
    </source>
</evidence>
<accession>A0A557ST84</accession>
<name>A0A557ST84_9ARCH</name>
<comment type="caution">
    <text evidence="1">The sequence shown here is derived from an EMBL/GenBank/DDBJ whole genome shotgun (WGS) entry which is preliminary data.</text>
</comment>
<keyword evidence="2" id="KW-1185">Reference proteome</keyword>
<proteinExistence type="predicted"/>